<gene>
    <name evidence="2" type="ORF">GCG54_00012554</name>
</gene>
<comment type="caution">
    <text evidence="2">The sequence shown here is derived from an EMBL/GenBank/DDBJ whole genome shotgun (WGS) entry which is preliminary data.</text>
</comment>
<feature type="compositionally biased region" description="Polar residues" evidence="1">
    <location>
        <begin position="478"/>
        <end position="499"/>
    </location>
</feature>
<feature type="compositionally biased region" description="Low complexity" evidence="1">
    <location>
        <begin position="1766"/>
        <end position="1790"/>
    </location>
</feature>
<evidence type="ECO:0008006" key="4">
    <source>
        <dbReference type="Google" id="ProtNLM"/>
    </source>
</evidence>
<feature type="region of interest" description="Disordered" evidence="1">
    <location>
        <begin position="1036"/>
        <end position="1068"/>
    </location>
</feature>
<protein>
    <recommendedName>
        <fullName evidence="4">SWI-SNF chromatin-remodeling complex protein</fullName>
    </recommendedName>
</protein>
<feature type="compositionally biased region" description="Basic and acidic residues" evidence="1">
    <location>
        <begin position="656"/>
        <end position="666"/>
    </location>
</feature>
<feature type="compositionally biased region" description="Low complexity" evidence="1">
    <location>
        <begin position="785"/>
        <end position="802"/>
    </location>
</feature>
<feature type="compositionally biased region" description="Polar residues" evidence="1">
    <location>
        <begin position="1936"/>
        <end position="1947"/>
    </location>
</feature>
<feature type="compositionally biased region" description="Polar residues" evidence="1">
    <location>
        <begin position="836"/>
        <end position="851"/>
    </location>
</feature>
<accession>A0A8H4CEJ5</accession>
<feature type="compositionally biased region" description="Low complexity" evidence="1">
    <location>
        <begin position="644"/>
        <end position="655"/>
    </location>
</feature>
<feature type="compositionally biased region" description="Low complexity" evidence="1">
    <location>
        <begin position="452"/>
        <end position="466"/>
    </location>
</feature>
<feature type="region of interest" description="Disordered" evidence="1">
    <location>
        <begin position="2252"/>
        <end position="2283"/>
    </location>
</feature>
<evidence type="ECO:0000313" key="3">
    <source>
        <dbReference type="Proteomes" id="UP000613401"/>
    </source>
</evidence>
<dbReference type="Proteomes" id="UP000613401">
    <property type="component" value="Unassembled WGS sequence"/>
</dbReference>
<evidence type="ECO:0000256" key="1">
    <source>
        <dbReference type="SAM" id="MobiDB-lite"/>
    </source>
</evidence>
<feature type="compositionally biased region" description="Polar residues" evidence="1">
    <location>
        <begin position="1981"/>
        <end position="2007"/>
    </location>
</feature>
<feature type="compositionally biased region" description="Low complexity" evidence="1">
    <location>
        <begin position="257"/>
        <end position="275"/>
    </location>
</feature>
<feature type="compositionally biased region" description="Low complexity" evidence="1">
    <location>
        <begin position="1195"/>
        <end position="1212"/>
    </location>
</feature>
<feature type="compositionally biased region" description="Basic and acidic residues" evidence="1">
    <location>
        <begin position="2571"/>
        <end position="2614"/>
    </location>
</feature>
<feature type="compositionally biased region" description="Polar residues" evidence="1">
    <location>
        <begin position="1866"/>
        <end position="1882"/>
    </location>
</feature>
<feature type="region of interest" description="Disordered" evidence="1">
    <location>
        <begin position="1"/>
        <end position="938"/>
    </location>
</feature>
<feature type="region of interest" description="Disordered" evidence="1">
    <location>
        <begin position="2460"/>
        <end position="2488"/>
    </location>
</feature>
<feature type="compositionally biased region" description="Low complexity" evidence="1">
    <location>
        <begin position="2552"/>
        <end position="2564"/>
    </location>
</feature>
<sequence length="2643" mass="282874">MSGPYNYGFRPPHGQSPLSPETPTSAYKTNLGRKKTKKWVEAKAQNYDGDDWGNDFDDEEPEEPIPVPPLKPASRQPSPSQATTANLPSNLPSHQPPTPQSAGLPTMRPPQPALSESGLSTSPRATAGLPPLQIQTPSSPAPAPARSEPLNVQPPIVSGPSSMDSVSDKGPHEQLVSPQSAHTGPTPEPSLVRNEQPQSVIPPNSGRRTSPAPAQPPAQPQSTRFPPRKSSMGQHDSDRLPSSRSSSTHPPRVEQRSGSPSGIISPGPSSTSKPSFVRPSDIYRRVDSEKGRERGSMDSGRPSLDSSGGFKTDRSLSPAKPPPADTGSGEQVGGSSLGKPEGDDAVQGNLGPTLAPVAERKSEYGFDNVLMRPQNHAQNQTMPPSSESPSLGIPAPVPEPQIERPSEEEVAQQRRYSSSPRLPDLARMSLFGDDFFSNPGKFADDAPPMPALTPQLQAAAAAAAPQYVGNPPAAVALSTGSSTPQRADSPRVSEQNQEDFTPPAQAPRNQENVDPAKSDLASLPSRPSLPGGWVTETRSVTDEQTPPAVAEKKTLGVDTGEVSPISDNEHDEVPGSGVTIVKGVASMPIPISNASGQPMPSSSQASEESHSADAPVHPLVPLNAGHSDPSSSSFVAPERLQRESTMSTVTSPSPVKESDKLREEIMRSLSPVRPTSDFDSFNGNRAGQLEEDIGPRESTYLHGVYDDYWTAGDDKPDVPELPLKQPELDVHSVAKQNVSDVPPLSPRKENAGTPPTLGRRFSWEAESEQVTPGPADPQEKPVSDSQPQAAPVAPVSSSSPAPGHEQSPALSSGETRDAEQTQPSTSNMGETHIAVPTTSGTMSHQVSQVSSVPGDRLDSENIEPPSPVSAVTDKNNASAAPPRRLSLAEEKSMVRVSSNPVSPSPPPGEHPALARSSEAKSPPPPAPAEPSQDQPAAPLKIMNFKEIMDIQNASERINKYNETRAQFASMDSGLNNWLVNLKSQHPEHANATASFAANVSNVGQPSSSPPASQPNFQQPYYQQYLNASSTNVSTAAVTATSSGRPPAGSVSMGSHSPGSDFKHSSGQVGAKGKGLLLAAGKAGKGLLSKGKNKLRGTGDKTSAWAPPRPQTPKHPAGVRRDSESEPVSPVSDTQSMSAPSHHDNADDGDAFVYGTGDLQVPRPIGKTQPSWDPFTGTPLVEEEGFEMGQSRDPSPHIQHAPHAAPAAQFHNASTTKNTRSEDDWVVVSPQSAPSEQIYVLPPESPQLVRSFQPTESSREIFDNEDELDIAAGDNASSDAQQVSQQDQDHLHHNTQHQVLPQEQDQKTQQQNQLQTRRQLPSQQQSVSPQRQSSFVGLPPIRRSSTFGINLTKRAKKRFSLEEDDDVDGQVIVSSPVSTVTTSQAVIDANTPSLHQHVGRDASTRFAQPARIETGLSASRKDSAMSHQVISATSTQAATLATESTGVAWGDDEKRALDPRHSFRPGGSTPHPIDTKLAMQQAGRTGGGPPLGMRSQQGVVSPSTGGNPIQHLPPQGPWKLEESHLSEPLLPASRNRLSGSPASPHQPFFGFDKETGVSSPTVPRQETQLPPRQKFSEVPPSSAQRYPGLFTPPPQGQPNLVSPVGPRSSYDLGHQFFPWDSSSIQRTHTADSEVSSVEPSGDDERGRKRRSTGFFKEIGERFSRPSSRERQSFKEDEVDHVGHPSDTDRTRDPVPNMAAGETQSGRQKRRSSLFLNLRGSKPSDTGSQQGQEGEVVTLSPKASPIPASAQFQPPAGPAERKRSWLGSAANDSSAALSAALPTLSRSSTSTAGNDQAGGHKAPPKKRFSGFAGKVFNRSSSHQELQPPQKPGTSHSLASSFHSHHSGAPATQLDVSSSQVAAGRERSNTTGSGPFGLLQSTHLQTVGEEDRGRRSSAGNLLSGIFGHRSSRNQEAQQPFQAISHQNSHVPAQPGMLQPAQQHQPSNPGSNRHMGLSLTVNQQFGPDQQQLSPQGSTAHPGRSVETQQQSTLPRSANSITMGPQPSQIQQAPGLGPGGMEQFSQANKLQTQLSSMPLFSNQSQQPAAQGLDDEGQHSSVSKWFKNRTSAQAAQLSSHLGHPKESTTKSLFSAFKRSSKQPEARPQQQQQQPQQMPPPDRGLQAQPFQTRPGQTLTPPPGPLNQRNPHPMQGPLAHQQQRHPSPAASFGQRPPPQHSMSSTSSEISQGTGRVLQYHRPSGDPIMTRAVPASLGPTPGMPPPQPYQEPQYDEVPIPRGYEAVHGEGHVAPSPYDIGRPSPPAQYPHHQMQPVQQSYAQPPVAHKHPSEVSMYNQSQALAPKDQPQAPSQYAASYQADRRCHMPATEHNLASTAPITVCRNTTSNFNLNNKKTQEAYTSPARTCNPTIRQILDKTPLFMHKVIRNCIHILARPTSKGIIIQSPVLYYQYSNLLMGTLVQTLLSDNPWTPRKFRPRMAEVFNLQSSTTPPQTQISVPGLAVDVARPARKGSHGASPDMMTISDAGVANNQPTGAGTRLSVNIQKANQDTSDSDIYDATPRLPSGPLPPPAKPITATSTGQSQVSESSADEAPRNATHMNGNSNGAGAGATALVRGRSTRAELEDTEDERMRTMRLEAQEEKILVDPYEEKQSSGNKYRKEDDPEAPQMSATSYPGQEWNPYGAGGYEEWD</sequence>
<organism evidence="2 3">
    <name type="scientific">Colletotrichum gloeosporioides</name>
    <name type="common">Anthracnose fungus</name>
    <name type="synonym">Glomerella cingulata</name>
    <dbReference type="NCBI Taxonomy" id="474922"/>
    <lineage>
        <taxon>Eukaryota</taxon>
        <taxon>Fungi</taxon>
        <taxon>Dikarya</taxon>
        <taxon>Ascomycota</taxon>
        <taxon>Pezizomycotina</taxon>
        <taxon>Sordariomycetes</taxon>
        <taxon>Hypocreomycetidae</taxon>
        <taxon>Glomerellales</taxon>
        <taxon>Glomerellaceae</taxon>
        <taxon>Colletotrichum</taxon>
        <taxon>Colletotrichum gloeosporioides species complex</taxon>
    </lineage>
</organism>
<feature type="compositionally biased region" description="Polar residues" evidence="1">
    <location>
        <begin position="1955"/>
        <end position="1974"/>
    </location>
</feature>
<feature type="compositionally biased region" description="Polar residues" evidence="1">
    <location>
        <begin position="16"/>
        <end position="28"/>
    </location>
</feature>
<dbReference type="RefSeq" id="XP_045261465.1">
    <property type="nucleotide sequence ID" value="XM_045412430.1"/>
</dbReference>
<dbReference type="EMBL" id="WVTB01000065">
    <property type="protein sequence ID" value="KAF3802306.1"/>
    <property type="molecule type" value="Genomic_DNA"/>
</dbReference>
<keyword evidence="3" id="KW-1185">Reference proteome</keyword>
<feature type="compositionally biased region" description="Polar residues" evidence="1">
    <location>
        <begin position="375"/>
        <end position="389"/>
    </location>
</feature>
<feature type="region of interest" description="Disordered" evidence="1">
    <location>
        <begin position="2090"/>
        <end position="2186"/>
    </location>
</feature>
<feature type="compositionally biased region" description="Polar residues" evidence="1">
    <location>
        <begin position="193"/>
        <end position="208"/>
    </location>
</feature>
<feature type="compositionally biased region" description="Polar residues" evidence="1">
    <location>
        <begin position="1619"/>
        <end position="1637"/>
    </location>
</feature>
<feature type="compositionally biased region" description="Polar residues" evidence="1">
    <location>
        <begin position="1721"/>
        <end position="1730"/>
    </location>
</feature>
<feature type="compositionally biased region" description="Low complexity" evidence="1">
    <location>
        <begin position="1306"/>
        <end position="1333"/>
    </location>
</feature>
<feature type="compositionally biased region" description="Polar residues" evidence="1">
    <location>
        <begin position="2527"/>
        <end position="2539"/>
    </location>
</feature>
<feature type="compositionally biased region" description="Basic and acidic residues" evidence="1">
    <location>
        <begin position="1450"/>
        <end position="1460"/>
    </location>
</feature>
<feature type="compositionally biased region" description="Low complexity" evidence="1">
    <location>
        <begin position="1275"/>
        <end position="1285"/>
    </location>
</feature>
<feature type="compositionally biased region" description="Basic and acidic residues" evidence="1">
    <location>
        <begin position="1656"/>
        <end position="1691"/>
    </location>
</feature>
<feature type="compositionally biased region" description="Polar residues" evidence="1">
    <location>
        <begin position="1555"/>
        <end position="1569"/>
    </location>
</feature>
<feature type="region of interest" description="Disordered" evidence="1">
    <location>
        <begin position="2500"/>
        <end position="2643"/>
    </location>
</feature>
<name>A0A8H4CEJ5_COLGL</name>
<reference evidence="2" key="1">
    <citation type="journal article" date="2020" name="Phytopathology">
        <title>Genome sequence and comparative analysis of Colletotrichum gloeosporioides isolated from Liriodendron leaves.</title>
        <authorList>
            <person name="Fu F.F."/>
            <person name="Hao Z."/>
            <person name="Wang P."/>
            <person name="Lu Y."/>
            <person name="Xue L.J."/>
            <person name="Wei G."/>
            <person name="Tian Y."/>
            <person name="Baishi H."/>
            <person name="Xu H."/>
            <person name="Shi J."/>
            <person name="Cheng T."/>
            <person name="Wang G."/>
            <person name="Yi Y."/>
            <person name="Chen J."/>
        </authorList>
    </citation>
    <scope>NUCLEOTIDE SEQUENCE</scope>
    <source>
        <strain evidence="2">Lc1</strain>
    </source>
</reference>
<feature type="compositionally biased region" description="Polar residues" evidence="1">
    <location>
        <begin position="2172"/>
        <end position="2185"/>
    </location>
</feature>
<feature type="compositionally biased region" description="Polar residues" evidence="1">
    <location>
        <begin position="1910"/>
        <end position="1927"/>
    </location>
</feature>
<feature type="compositionally biased region" description="Low complexity" evidence="1">
    <location>
        <begin position="929"/>
        <end position="938"/>
    </location>
</feature>
<feature type="compositionally biased region" description="Polar residues" evidence="1">
    <location>
        <begin position="1815"/>
        <end position="1824"/>
    </location>
</feature>
<feature type="compositionally biased region" description="Pro residues" evidence="1">
    <location>
        <begin position="2515"/>
        <end position="2524"/>
    </location>
</feature>
<feature type="compositionally biased region" description="Polar residues" evidence="1">
    <location>
        <begin position="820"/>
        <end position="829"/>
    </location>
</feature>
<feature type="region of interest" description="Disordered" evidence="1">
    <location>
        <begin position="1443"/>
        <end position="2018"/>
    </location>
</feature>
<feature type="compositionally biased region" description="Basic and acidic residues" evidence="1">
    <location>
        <begin position="281"/>
        <end position="296"/>
    </location>
</feature>
<feature type="compositionally biased region" description="Acidic residues" evidence="1">
    <location>
        <begin position="48"/>
        <end position="63"/>
    </location>
</feature>
<feature type="region of interest" description="Disordered" evidence="1">
    <location>
        <begin position="1086"/>
        <end position="1340"/>
    </location>
</feature>
<reference evidence="2" key="2">
    <citation type="submission" date="2020-03" db="EMBL/GenBank/DDBJ databases">
        <authorList>
            <person name="Fu F.-F."/>
            <person name="Chen J."/>
        </authorList>
    </citation>
    <scope>NUCLEOTIDE SEQUENCE</scope>
    <source>
        <strain evidence="2">Lc1</strain>
    </source>
</reference>
<feature type="compositionally biased region" description="Polar residues" evidence="1">
    <location>
        <begin position="75"/>
        <end position="93"/>
    </location>
</feature>
<evidence type="ECO:0000313" key="2">
    <source>
        <dbReference type="EMBL" id="KAF3802306.1"/>
    </source>
</evidence>
<proteinExistence type="predicted"/>
<feature type="compositionally biased region" description="Polar residues" evidence="1">
    <location>
        <begin position="1493"/>
        <end position="1506"/>
    </location>
</feature>
<dbReference type="GeneID" id="69019673"/>